<organism evidence="1 2">
    <name type="scientific">Paenibacillus polymyxa</name>
    <name type="common">Bacillus polymyxa</name>
    <dbReference type="NCBI Taxonomy" id="1406"/>
    <lineage>
        <taxon>Bacteria</taxon>
        <taxon>Bacillati</taxon>
        <taxon>Bacillota</taxon>
        <taxon>Bacilli</taxon>
        <taxon>Bacillales</taxon>
        <taxon>Paenibacillaceae</taxon>
        <taxon>Paenibacillus</taxon>
    </lineage>
</organism>
<proteinExistence type="predicted"/>
<reference evidence="1" key="1">
    <citation type="submission" date="2020-12" db="EMBL/GenBank/DDBJ databases">
        <title>Paenibacillus polymyxa LMG 27872: a double-edged sword.</title>
        <authorList>
            <person name="Langendries S."/>
            <person name="Garcia Mendez S."/>
            <person name="Beirinckx S."/>
            <person name="Viaene T."/>
            <person name="Baeyen S."/>
            <person name="Goeminne G."/>
            <person name="Willems A."/>
            <person name="Debode J."/>
            <person name="Goormachtig S."/>
        </authorList>
    </citation>
    <scope>NUCLEOTIDE SEQUENCE</scope>
    <source>
        <strain evidence="1">LMG 27872</strain>
    </source>
</reference>
<dbReference type="AlphaFoldDB" id="A0A8I1INM5"/>
<name>A0A8I1INM5_PAEPO</name>
<gene>
    <name evidence="1" type="ORF">JDW19_00720</name>
</gene>
<dbReference type="RefSeq" id="WP_165145209.1">
    <property type="nucleotide sequence ID" value="NZ_JAEHFQ010000001.1"/>
</dbReference>
<dbReference type="Proteomes" id="UP000650605">
    <property type="component" value="Unassembled WGS sequence"/>
</dbReference>
<sequence>MDGNVFEGIVDVFLVNGESAYADVDNREEGCSLNEYLFLVLAGKRVRITVERLED</sequence>
<protein>
    <submittedName>
        <fullName evidence="1">Uncharacterized protein</fullName>
    </submittedName>
</protein>
<evidence type="ECO:0000313" key="2">
    <source>
        <dbReference type="Proteomes" id="UP000650605"/>
    </source>
</evidence>
<comment type="caution">
    <text evidence="1">The sequence shown here is derived from an EMBL/GenBank/DDBJ whole genome shotgun (WGS) entry which is preliminary data.</text>
</comment>
<dbReference type="EMBL" id="JAEHFQ010000001">
    <property type="protein sequence ID" value="MBM0631663.1"/>
    <property type="molecule type" value="Genomic_DNA"/>
</dbReference>
<evidence type="ECO:0000313" key="1">
    <source>
        <dbReference type="EMBL" id="MBM0631663.1"/>
    </source>
</evidence>
<accession>A0A8I1INM5</accession>